<dbReference type="AlphaFoldDB" id="A0AAV7P281"/>
<keyword evidence="2" id="KW-1185">Reference proteome</keyword>
<name>A0AAV7P281_PLEWA</name>
<gene>
    <name evidence="1" type="ORF">NDU88_009096</name>
</gene>
<dbReference type="EMBL" id="JANPWB010000012">
    <property type="protein sequence ID" value="KAJ1120949.1"/>
    <property type="molecule type" value="Genomic_DNA"/>
</dbReference>
<protein>
    <submittedName>
        <fullName evidence="1">Uncharacterized protein</fullName>
    </submittedName>
</protein>
<evidence type="ECO:0000313" key="1">
    <source>
        <dbReference type="EMBL" id="KAJ1120949.1"/>
    </source>
</evidence>
<comment type="caution">
    <text evidence="1">The sequence shown here is derived from an EMBL/GenBank/DDBJ whole genome shotgun (WGS) entry which is preliminary data.</text>
</comment>
<dbReference type="Proteomes" id="UP001066276">
    <property type="component" value="Chromosome 8"/>
</dbReference>
<accession>A0AAV7P281</accession>
<reference evidence="1" key="1">
    <citation type="journal article" date="2022" name="bioRxiv">
        <title>Sequencing and chromosome-scale assembly of the giantPleurodeles waltlgenome.</title>
        <authorList>
            <person name="Brown T."/>
            <person name="Elewa A."/>
            <person name="Iarovenko S."/>
            <person name="Subramanian E."/>
            <person name="Araus A.J."/>
            <person name="Petzold A."/>
            <person name="Susuki M."/>
            <person name="Suzuki K.-i.T."/>
            <person name="Hayashi T."/>
            <person name="Toyoda A."/>
            <person name="Oliveira C."/>
            <person name="Osipova E."/>
            <person name="Leigh N.D."/>
            <person name="Simon A."/>
            <person name="Yun M.H."/>
        </authorList>
    </citation>
    <scope>NUCLEOTIDE SEQUENCE</scope>
    <source>
        <strain evidence="1">20211129_DDA</strain>
        <tissue evidence="1">Liver</tissue>
    </source>
</reference>
<evidence type="ECO:0000313" key="2">
    <source>
        <dbReference type="Proteomes" id="UP001066276"/>
    </source>
</evidence>
<proteinExistence type="predicted"/>
<organism evidence="1 2">
    <name type="scientific">Pleurodeles waltl</name>
    <name type="common">Iberian ribbed newt</name>
    <dbReference type="NCBI Taxonomy" id="8319"/>
    <lineage>
        <taxon>Eukaryota</taxon>
        <taxon>Metazoa</taxon>
        <taxon>Chordata</taxon>
        <taxon>Craniata</taxon>
        <taxon>Vertebrata</taxon>
        <taxon>Euteleostomi</taxon>
        <taxon>Amphibia</taxon>
        <taxon>Batrachia</taxon>
        <taxon>Caudata</taxon>
        <taxon>Salamandroidea</taxon>
        <taxon>Salamandridae</taxon>
        <taxon>Pleurodelinae</taxon>
        <taxon>Pleurodeles</taxon>
    </lineage>
</organism>
<sequence length="70" mass="7492">MSAAHPLVHGVVPLGARRSARDVGRTRPGVSCPITCPAKAQSAEHGSLRKVYRPEAAEDLLHAVFGRCIY</sequence>